<keyword evidence="5 7" id="KW-1133">Transmembrane helix</keyword>
<dbReference type="AlphaFoldDB" id="A0A0D8ZYZ8"/>
<keyword evidence="4 7" id="KW-0812">Transmembrane</keyword>
<feature type="transmembrane region" description="Helical" evidence="7">
    <location>
        <begin position="42"/>
        <end position="66"/>
    </location>
</feature>
<reference evidence="8 9" key="1">
    <citation type="submission" date="2015-02" db="EMBL/GenBank/DDBJ databases">
        <title>Draft genome of a novel marine cyanobacterium (Chroococcales) isolated from South Atlantic Ocean.</title>
        <authorList>
            <person name="Rigonato J."/>
            <person name="Alvarenga D.O."/>
            <person name="Branco L.H."/>
            <person name="Varani A.M."/>
            <person name="Brandini F.P."/>
            <person name="Fiore M.F."/>
        </authorList>
    </citation>
    <scope>NUCLEOTIDE SEQUENCE [LARGE SCALE GENOMIC DNA]</scope>
    <source>
        <strain evidence="8 9">CENA595</strain>
    </source>
</reference>
<dbReference type="GO" id="GO:0008643">
    <property type="term" value="P:carbohydrate transport"/>
    <property type="evidence" value="ECO:0007669"/>
    <property type="project" value="InterPro"/>
</dbReference>
<feature type="transmembrane region" description="Helical" evidence="7">
    <location>
        <begin position="347"/>
        <end position="368"/>
    </location>
</feature>
<sequence length="485" mass="53922">MSHTSPDASHKQVSQDEKLNLSTKLAYGAGDLGPAFTANISVFFLLIFFTNVAGIPAGLAGSVLLIGKVWDAVNDPIVGVLTDKTKSRRWGRRLPWMFYGAIPFGIFFFLQWIVPQFSSDRSTQVWSLFWYYVFIGVLSQVFYTVVNLPYTAMTPELTQDYDERTSLNSFRFGFSIGGSVLSLVLAQVIFANISDRALQFVVLAGVCGVISTVAIYWCVFGTRDRILAFEAKRTEIPEPPSIPIKEQLKIVFSNRPFLFVIGIYLCSWLAVQLTASIIPYFVVDWIGLKDADVPIVLIGVQGTALLMLFVWGALSKRWGKKVVYFMGMGVWIIAQIGLFFLQPNQFGWMYALAILAGVGVSTAYLIPWSMLPDVIELDELRTGQRREGIFYAFMVFLQKLGLALGLFLVSISLETSGFQESVAGQTTPVQPAEALQAIRLAVGPLPMVFLICGLILAYFYPLTREVHAEILLKLKERENANKSAG</sequence>
<dbReference type="RefSeq" id="WP_045053856.1">
    <property type="nucleotide sequence ID" value="NZ_CAWMDP010000032.1"/>
</dbReference>
<dbReference type="FunFam" id="1.20.1250.20:FF:000183">
    <property type="entry name" value="sodium-dependent lysophosphatidylcholine symporter 1 isoform X2"/>
    <property type="match status" value="1"/>
</dbReference>
<dbReference type="GO" id="GO:0006814">
    <property type="term" value="P:sodium ion transport"/>
    <property type="evidence" value="ECO:0007669"/>
    <property type="project" value="InterPro"/>
</dbReference>
<dbReference type="PANTHER" id="PTHR11328:SF24">
    <property type="entry name" value="MAJOR FACILITATOR SUPERFAMILY (MFS) PROFILE DOMAIN-CONTAINING PROTEIN"/>
    <property type="match status" value="1"/>
</dbReference>
<proteinExistence type="predicted"/>
<comment type="caution">
    <text evidence="8">The sequence shown here is derived from an EMBL/GenBank/DDBJ whole genome shotgun (WGS) entry which is preliminary data.</text>
</comment>
<protein>
    <submittedName>
        <fullName evidence="8">Sugar transporter</fullName>
    </submittedName>
</protein>
<dbReference type="Proteomes" id="UP000032452">
    <property type="component" value="Unassembled WGS sequence"/>
</dbReference>
<dbReference type="InterPro" id="IPR039672">
    <property type="entry name" value="MFS_2"/>
</dbReference>
<feature type="transmembrane region" description="Helical" evidence="7">
    <location>
        <begin position="322"/>
        <end position="341"/>
    </location>
</feature>
<dbReference type="NCBIfam" id="TIGR00792">
    <property type="entry name" value="gph"/>
    <property type="match status" value="1"/>
</dbReference>
<feature type="transmembrane region" description="Helical" evidence="7">
    <location>
        <begin position="437"/>
        <end position="460"/>
    </location>
</feature>
<feature type="transmembrane region" description="Helical" evidence="7">
    <location>
        <begin position="170"/>
        <end position="191"/>
    </location>
</feature>
<feature type="transmembrane region" description="Helical" evidence="7">
    <location>
        <begin position="96"/>
        <end position="114"/>
    </location>
</feature>
<evidence type="ECO:0000256" key="6">
    <source>
        <dbReference type="ARBA" id="ARBA00023136"/>
    </source>
</evidence>
<keyword evidence="8" id="KW-0762">Sugar transport</keyword>
<dbReference type="GO" id="GO:0005886">
    <property type="term" value="C:plasma membrane"/>
    <property type="evidence" value="ECO:0007669"/>
    <property type="project" value="UniProtKB-SubCell"/>
</dbReference>
<keyword evidence="9" id="KW-1185">Reference proteome</keyword>
<feature type="transmembrane region" description="Helical" evidence="7">
    <location>
        <begin position="257"/>
        <end position="283"/>
    </location>
</feature>
<feature type="transmembrane region" description="Helical" evidence="7">
    <location>
        <begin position="129"/>
        <end position="150"/>
    </location>
</feature>
<evidence type="ECO:0000256" key="2">
    <source>
        <dbReference type="ARBA" id="ARBA00022448"/>
    </source>
</evidence>
<evidence type="ECO:0000256" key="7">
    <source>
        <dbReference type="SAM" id="Phobius"/>
    </source>
</evidence>
<dbReference type="EMBL" id="JYON01000005">
    <property type="protein sequence ID" value="KJH72436.1"/>
    <property type="molecule type" value="Genomic_DNA"/>
</dbReference>
<dbReference type="CDD" id="cd17332">
    <property type="entry name" value="MFS_MelB_like"/>
    <property type="match status" value="1"/>
</dbReference>
<dbReference type="InterPro" id="IPR036259">
    <property type="entry name" value="MFS_trans_sf"/>
</dbReference>
<evidence type="ECO:0000256" key="1">
    <source>
        <dbReference type="ARBA" id="ARBA00004651"/>
    </source>
</evidence>
<dbReference type="PATRIC" id="fig|1618023.3.peg.2802"/>
<gene>
    <name evidence="8" type="ORF">UH38_06590</name>
</gene>
<feature type="transmembrane region" description="Helical" evidence="7">
    <location>
        <begin position="197"/>
        <end position="219"/>
    </location>
</feature>
<dbReference type="STRING" id="1618023.UH38_06590"/>
<evidence type="ECO:0000256" key="4">
    <source>
        <dbReference type="ARBA" id="ARBA00022692"/>
    </source>
</evidence>
<organism evidence="8 9">
    <name type="scientific">Aliterella atlantica CENA595</name>
    <dbReference type="NCBI Taxonomy" id="1618023"/>
    <lineage>
        <taxon>Bacteria</taxon>
        <taxon>Bacillati</taxon>
        <taxon>Cyanobacteriota</taxon>
        <taxon>Cyanophyceae</taxon>
        <taxon>Chroococcidiopsidales</taxon>
        <taxon>Aliterellaceae</taxon>
        <taxon>Aliterella</taxon>
    </lineage>
</organism>
<dbReference type="InterPro" id="IPR001927">
    <property type="entry name" value="Na/Gal_symport"/>
</dbReference>
<feature type="transmembrane region" description="Helical" evidence="7">
    <location>
        <begin position="295"/>
        <end position="315"/>
    </location>
</feature>
<dbReference type="SUPFAM" id="SSF103473">
    <property type="entry name" value="MFS general substrate transporter"/>
    <property type="match status" value="1"/>
</dbReference>
<feature type="transmembrane region" description="Helical" evidence="7">
    <location>
        <begin position="389"/>
        <end position="411"/>
    </location>
</feature>
<dbReference type="GO" id="GO:0015293">
    <property type="term" value="F:symporter activity"/>
    <property type="evidence" value="ECO:0007669"/>
    <property type="project" value="InterPro"/>
</dbReference>
<comment type="subcellular location">
    <subcellularLocation>
        <location evidence="1">Cell membrane</location>
        <topology evidence="1">Multi-pass membrane protein</topology>
    </subcellularLocation>
</comment>
<dbReference type="Pfam" id="PF13347">
    <property type="entry name" value="MFS_2"/>
    <property type="match status" value="1"/>
</dbReference>
<keyword evidence="2" id="KW-0813">Transport</keyword>
<keyword evidence="3" id="KW-1003">Cell membrane</keyword>
<evidence type="ECO:0000313" key="9">
    <source>
        <dbReference type="Proteomes" id="UP000032452"/>
    </source>
</evidence>
<evidence type="ECO:0000256" key="5">
    <source>
        <dbReference type="ARBA" id="ARBA00022989"/>
    </source>
</evidence>
<accession>A0A0D8ZYZ8</accession>
<dbReference type="PANTHER" id="PTHR11328">
    <property type="entry name" value="MAJOR FACILITATOR SUPERFAMILY DOMAIN-CONTAINING PROTEIN"/>
    <property type="match status" value="1"/>
</dbReference>
<dbReference type="OrthoDB" id="9764596at2"/>
<dbReference type="Gene3D" id="1.20.1250.20">
    <property type="entry name" value="MFS general substrate transporter like domains"/>
    <property type="match status" value="2"/>
</dbReference>
<evidence type="ECO:0000313" key="8">
    <source>
        <dbReference type="EMBL" id="KJH72436.1"/>
    </source>
</evidence>
<name>A0A0D8ZYZ8_9CYAN</name>
<keyword evidence="6 7" id="KW-0472">Membrane</keyword>
<evidence type="ECO:0000256" key="3">
    <source>
        <dbReference type="ARBA" id="ARBA00022475"/>
    </source>
</evidence>